<gene>
    <name evidence="2" type="ORF">GCK72_022770</name>
</gene>
<comment type="caution">
    <text evidence="2">The sequence shown here is derived from an EMBL/GenBank/DDBJ whole genome shotgun (WGS) entry which is preliminary data.</text>
</comment>
<evidence type="ECO:0000313" key="2">
    <source>
        <dbReference type="EMBL" id="KAF1746317.1"/>
    </source>
</evidence>
<organism evidence="2 3">
    <name type="scientific">Caenorhabditis remanei</name>
    <name type="common">Caenorhabditis vulgaris</name>
    <dbReference type="NCBI Taxonomy" id="31234"/>
    <lineage>
        <taxon>Eukaryota</taxon>
        <taxon>Metazoa</taxon>
        <taxon>Ecdysozoa</taxon>
        <taxon>Nematoda</taxon>
        <taxon>Chromadorea</taxon>
        <taxon>Rhabditida</taxon>
        <taxon>Rhabditina</taxon>
        <taxon>Rhabditomorpha</taxon>
        <taxon>Rhabditoidea</taxon>
        <taxon>Rhabditidae</taxon>
        <taxon>Peloderinae</taxon>
        <taxon>Caenorhabditis</taxon>
    </lineage>
</organism>
<dbReference type="KEGG" id="crq:GCK72_022770"/>
<evidence type="ECO:0000256" key="1">
    <source>
        <dbReference type="SAM" id="MobiDB-lite"/>
    </source>
</evidence>
<dbReference type="RefSeq" id="XP_053578623.1">
    <property type="nucleotide sequence ID" value="XM_053735057.1"/>
</dbReference>
<protein>
    <submittedName>
        <fullName evidence="2">Uncharacterized protein</fullName>
    </submittedName>
</protein>
<dbReference type="Proteomes" id="UP000483820">
    <property type="component" value="Chromosome X"/>
</dbReference>
<dbReference type="CTD" id="78777563"/>
<dbReference type="AlphaFoldDB" id="A0A6A5FUP9"/>
<evidence type="ECO:0000313" key="3">
    <source>
        <dbReference type="Proteomes" id="UP000483820"/>
    </source>
</evidence>
<feature type="compositionally biased region" description="Basic and acidic residues" evidence="1">
    <location>
        <begin position="41"/>
        <end position="53"/>
    </location>
</feature>
<dbReference type="EMBL" id="WUAV01000006">
    <property type="protein sequence ID" value="KAF1746317.1"/>
    <property type="molecule type" value="Genomic_DNA"/>
</dbReference>
<sequence>MFQFFITLKYLQNSSPPRNYAKNRQARVFGSAASTSNHTDSLLRGDGENEEKNPVLQRQEAFDIDDKENEKEFDLCKEVERIEIGKEEEEKAEADEGDEDFGKV</sequence>
<name>A0A6A5FUP9_CAERE</name>
<feature type="region of interest" description="Disordered" evidence="1">
    <location>
        <begin position="29"/>
        <end position="67"/>
    </location>
</feature>
<dbReference type="GeneID" id="78777563"/>
<reference evidence="2 3" key="1">
    <citation type="submission" date="2019-12" db="EMBL/GenBank/DDBJ databases">
        <title>Chromosome-level assembly of the Caenorhabditis remanei genome.</title>
        <authorList>
            <person name="Teterina A.A."/>
            <person name="Willis J.H."/>
            <person name="Phillips P.C."/>
        </authorList>
    </citation>
    <scope>NUCLEOTIDE SEQUENCE [LARGE SCALE GENOMIC DNA]</scope>
    <source>
        <strain evidence="2 3">PX506</strain>
        <tissue evidence="2">Whole organism</tissue>
    </source>
</reference>
<proteinExistence type="predicted"/>
<feature type="region of interest" description="Disordered" evidence="1">
    <location>
        <begin position="84"/>
        <end position="104"/>
    </location>
</feature>
<feature type="compositionally biased region" description="Acidic residues" evidence="1">
    <location>
        <begin position="90"/>
        <end position="104"/>
    </location>
</feature>
<accession>A0A6A5FUP9</accession>